<evidence type="ECO:0000313" key="4">
    <source>
        <dbReference type="Proteomes" id="UP001163046"/>
    </source>
</evidence>
<dbReference type="EMBL" id="MU825884">
    <property type="protein sequence ID" value="KAJ7384840.1"/>
    <property type="molecule type" value="Genomic_DNA"/>
</dbReference>
<feature type="compositionally biased region" description="Basic and acidic residues" evidence="1">
    <location>
        <begin position="176"/>
        <end position="185"/>
    </location>
</feature>
<name>A0A9X0D2T8_9CNID</name>
<dbReference type="PANTHER" id="PTHR14431:SF1">
    <property type="entry name" value="HCLS1-BINDING PROTEIN 3"/>
    <property type="match status" value="1"/>
</dbReference>
<dbReference type="Gene3D" id="3.30.1520.10">
    <property type="entry name" value="Phox-like domain"/>
    <property type="match status" value="1"/>
</dbReference>
<proteinExistence type="predicted"/>
<feature type="compositionally biased region" description="Polar residues" evidence="1">
    <location>
        <begin position="198"/>
        <end position="207"/>
    </location>
</feature>
<gene>
    <name evidence="3" type="primary">HS1BP3</name>
    <name evidence="3" type="ORF">OS493_019517</name>
</gene>
<sequence>MASVTLTNRELKNKATGVDILVPQYEHISGAFGGSVMYHVIVVTHLFYFKTPNKHKESDIVQFMIPQKYEVFEELCLKLSQKFPSVVFAPPPKKPFLVNDAVISERRQHMEEVLQLIARTPKLACSSMVLEFLGAQRGHKEINRLEETQSNKEEDSTEKTNTQGEVVEDVDLFASTDDKDGQNEDSREEEELLAAAAKSSSAPVPTSQVQGFSIFRTDDKEDADDINNLFIPAGADERNKINIDVEDNSKLLEIEDDLDKLLTVKAKPQKPPKPSKPVARPRLKSKPDLKPKPTPKPRFVEAAAGEDELFGRAPDTVKQKKEKPPVKQDKAWSGDQDLFDQARKHSFRTSSHEEDTLDDIFNTPSRPSFVTTEDDDDLFKQTSEVEEQSVQDMSADDITSYIQQNIPDSDAKLDLF</sequence>
<dbReference type="InterPro" id="IPR039701">
    <property type="entry name" value="HS1BP3"/>
</dbReference>
<feature type="compositionally biased region" description="Basic and acidic residues" evidence="1">
    <location>
        <begin position="141"/>
        <end position="158"/>
    </location>
</feature>
<feature type="region of interest" description="Disordered" evidence="1">
    <location>
        <begin position="141"/>
        <end position="207"/>
    </location>
</feature>
<dbReference type="OrthoDB" id="10254720at2759"/>
<organism evidence="3 4">
    <name type="scientific">Desmophyllum pertusum</name>
    <dbReference type="NCBI Taxonomy" id="174260"/>
    <lineage>
        <taxon>Eukaryota</taxon>
        <taxon>Metazoa</taxon>
        <taxon>Cnidaria</taxon>
        <taxon>Anthozoa</taxon>
        <taxon>Hexacorallia</taxon>
        <taxon>Scleractinia</taxon>
        <taxon>Caryophylliina</taxon>
        <taxon>Caryophylliidae</taxon>
        <taxon>Desmophyllum</taxon>
    </lineage>
</organism>
<evidence type="ECO:0000256" key="1">
    <source>
        <dbReference type="SAM" id="MobiDB-lite"/>
    </source>
</evidence>
<dbReference type="PROSITE" id="PS50195">
    <property type="entry name" value="PX"/>
    <property type="match status" value="1"/>
</dbReference>
<dbReference type="Proteomes" id="UP001163046">
    <property type="component" value="Unassembled WGS sequence"/>
</dbReference>
<accession>A0A9X0D2T8</accession>
<dbReference type="PANTHER" id="PTHR14431">
    <property type="entry name" value="HCLS1-BINDING PROTEIN 3"/>
    <property type="match status" value="1"/>
</dbReference>
<feature type="compositionally biased region" description="Basic and acidic residues" evidence="1">
    <location>
        <begin position="315"/>
        <end position="332"/>
    </location>
</feature>
<feature type="domain" description="PX" evidence="2">
    <location>
        <begin position="16"/>
        <end position="140"/>
    </location>
</feature>
<dbReference type="GO" id="GO:0035091">
    <property type="term" value="F:phosphatidylinositol binding"/>
    <property type="evidence" value="ECO:0007669"/>
    <property type="project" value="InterPro"/>
</dbReference>
<dbReference type="AlphaFoldDB" id="A0A9X0D2T8"/>
<protein>
    <submittedName>
        <fullName evidence="3">HCLS1 binding protein 3</fullName>
    </submittedName>
</protein>
<keyword evidence="4" id="KW-1185">Reference proteome</keyword>
<reference evidence="3" key="1">
    <citation type="submission" date="2023-01" db="EMBL/GenBank/DDBJ databases">
        <title>Genome assembly of the deep-sea coral Lophelia pertusa.</title>
        <authorList>
            <person name="Herrera S."/>
            <person name="Cordes E."/>
        </authorList>
    </citation>
    <scope>NUCLEOTIDE SEQUENCE</scope>
    <source>
        <strain evidence="3">USNM1676648</strain>
        <tissue evidence="3">Polyp</tissue>
    </source>
</reference>
<evidence type="ECO:0000259" key="2">
    <source>
        <dbReference type="PROSITE" id="PS50195"/>
    </source>
</evidence>
<comment type="caution">
    <text evidence="3">The sequence shown here is derived from an EMBL/GenBank/DDBJ whole genome shotgun (WGS) entry which is preliminary data.</text>
</comment>
<feature type="region of interest" description="Disordered" evidence="1">
    <location>
        <begin position="262"/>
        <end position="376"/>
    </location>
</feature>
<dbReference type="SUPFAM" id="SSF64268">
    <property type="entry name" value="PX domain"/>
    <property type="match status" value="1"/>
</dbReference>
<dbReference type="InterPro" id="IPR036871">
    <property type="entry name" value="PX_dom_sf"/>
</dbReference>
<evidence type="ECO:0000313" key="3">
    <source>
        <dbReference type="EMBL" id="KAJ7384840.1"/>
    </source>
</evidence>
<dbReference type="Pfam" id="PF00787">
    <property type="entry name" value="PX"/>
    <property type="match status" value="1"/>
</dbReference>
<feature type="compositionally biased region" description="Polar residues" evidence="1">
    <location>
        <begin position="362"/>
        <end position="371"/>
    </location>
</feature>
<dbReference type="InterPro" id="IPR001683">
    <property type="entry name" value="PX_dom"/>
</dbReference>